<dbReference type="EMBL" id="BMAC01000112">
    <property type="protein sequence ID" value="GFP85789.1"/>
    <property type="molecule type" value="Genomic_DNA"/>
</dbReference>
<evidence type="ECO:0000313" key="1">
    <source>
        <dbReference type="EMBL" id="GFP85789.1"/>
    </source>
</evidence>
<dbReference type="Gene3D" id="1.25.40.120">
    <property type="entry name" value="Protein prenylyltransferase"/>
    <property type="match status" value="1"/>
</dbReference>
<sequence>MIGKPRLSIPGGRRRGYPTLMSWRTALSIAVHGFLKHLVEDMRMNLDSITKSLGARTTYIIDLSGIRIGSDAAAEKELDFTDNILSKCAINHHTWSHRLGLLKYMLVGGGGCKDELAYCGRFIKKMLLIVFHGIRDIMGDVIMAVLSDATSILKGDVEVAAHGGDVALLKKRVVNALKLVLFCFQHKDDFEPSMTLIGTIHALCPSNRPITCVEKVTGCGNLTLAINLVVDLGFWFLIGNDGGRRGMVYRVMSRGLERVVKGADG</sequence>
<accession>A0A830BK33</accession>
<protein>
    <submittedName>
        <fullName evidence="1">Protein farnesyltransferase/ geranylgeranyltransferase type-1 subunit alpha</fullName>
    </submittedName>
</protein>
<name>A0A830BK33_9LAMI</name>
<gene>
    <name evidence="1" type="ORF">PHJA_000722600</name>
</gene>
<evidence type="ECO:0000313" key="2">
    <source>
        <dbReference type="Proteomes" id="UP000653305"/>
    </source>
</evidence>
<dbReference type="Proteomes" id="UP000653305">
    <property type="component" value="Unassembled WGS sequence"/>
</dbReference>
<dbReference type="PROSITE" id="PS51147">
    <property type="entry name" value="PFTA"/>
    <property type="match status" value="1"/>
</dbReference>
<dbReference type="InterPro" id="IPR002088">
    <property type="entry name" value="Prenyl_trans_a"/>
</dbReference>
<proteinExistence type="predicted"/>
<keyword evidence="1" id="KW-0808">Transferase</keyword>
<keyword evidence="2" id="KW-1185">Reference proteome</keyword>
<dbReference type="AlphaFoldDB" id="A0A830BK33"/>
<dbReference type="GO" id="GO:0008318">
    <property type="term" value="F:protein prenyltransferase activity"/>
    <property type="evidence" value="ECO:0007669"/>
    <property type="project" value="InterPro"/>
</dbReference>
<comment type="caution">
    <text evidence="1">The sequence shown here is derived from an EMBL/GenBank/DDBJ whole genome shotgun (WGS) entry which is preliminary data.</text>
</comment>
<organism evidence="1 2">
    <name type="scientific">Phtheirospermum japonicum</name>
    <dbReference type="NCBI Taxonomy" id="374723"/>
    <lineage>
        <taxon>Eukaryota</taxon>
        <taxon>Viridiplantae</taxon>
        <taxon>Streptophyta</taxon>
        <taxon>Embryophyta</taxon>
        <taxon>Tracheophyta</taxon>
        <taxon>Spermatophyta</taxon>
        <taxon>Magnoliopsida</taxon>
        <taxon>eudicotyledons</taxon>
        <taxon>Gunneridae</taxon>
        <taxon>Pentapetalae</taxon>
        <taxon>asterids</taxon>
        <taxon>lamiids</taxon>
        <taxon>Lamiales</taxon>
        <taxon>Orobanchaceae</taxon>
        <taxon>Orobanchaceae incertae sedis</taxon>
        <taxon>Phtheirospermum</taxon>
    </lineage>
</organism>
<reference evidence="1" key="1">
    <citation type="submission" date="2020-07" db="EMBL/GenBank/DDBJ databases">
        <title>Ethylene signaling mediates host invasion by parasitic plants.</title>
        <authorList>
            <person name="Yoshida S."/>
        </authorList>
    </citation>
    <scope>NUCLEOTIDE SEQUENCE</scope>
    <source>
        <strain evidence="1">Okayama</strain>
    </source>
</reference>